<dbReference type="GO" id="GO:0030295">
    <property type="term" value="F:protein kinase activator activity"/>
    <property type="evidence" value="ECO:0007669"/>
    <property type="project" value="TreeGrafter"/>
</dbReference>
<keyword evidence="10" id="KW-0472">Membrane</keyword>
<keyword evidence="9" id="KW-0902">Two-component regulatory system</keyword>
<dbReference type="SUPFAM" id="SSF55874">
    <property type="entry name" value="ATPase domain of HSP90 chaperone/DNA topoisomerase II/histidine kinase"/>
    <property type="match status" value="1"/>
</dbReference>
<dbReference type="GO" id="GO:0005524">
    <property type="term" value="F:ATP binding"/>
    <property type="evidence" value="ECO:0007669"/>
    <property type="project" value="UniProtKB-KW"/>
</dbReference>
<evidence type="ECO:0000256" key="1">
    <source>
        <dbReference type="ARBA" id="ARBA00000085"/>
    </source>
</evidence>
<dbReference type="InterPro" id="IPR005467">
    <property type="entry name" value="His_kinase_dom"/>
</dbReference>
<dbReference type="GO" id="GO:0000156">
    <property type="term" value="F:phosphorelay response regulator activity"/>
    <property type="evidence" value="ECO:0007669"/>
    <property type="project" value="TreeGrafter"/>
</dbReference>
<feature type="transmembrane region" description="Helical" evidence="10">
    <location>
        <begin position="299"/>
        <end position="322"/>
    </location>
</feature>
<comment type="caution">
    <text evidence="12">The sequence shown here is derived from an EMBL/GenBank/DDBJ whole genome shotgun (WGS) entry which is preliminary data.</text>
</comment>
<feature type="transmembrane region" description="Helical" evidence="10">
    <location>
        <begin position="329"/>
        <end position="349"/>
    </location>
</feature>
<evidence type="ECO:0000256" key="7">
    <source>
        <dbReference type="ARBA" id="ARBA00022777"/>
    </source>
</evidence>
<evidence type="ECO:0000259" key="11">
    <source>
        <dbReference type="PROSITE" id="PS50109"/>
    </source>
</evidence>
<dbReference type="SMART" id="SM00388">
    <property type="entry name" value="HisKA"/>
    <property type="match status" value="1"/>
</dbReference>
<dbReference type="PROSITE" id="PS50109">
    <property type="entry name" value="HIS_KIN"/>
    <property type="match status" value="1"/>
</dbReference>
<dbReference type="Pfam" id="PF02518">
    <property type="entry name" value="HATPase_c"/>
    <property type="match status" value="1"/>
</dbReference>
<dbReference type="PRINTS" id="PR00344">
    <property type="entry name" value="BCTRLSENSOR"/>
</dbReference>
<evidence type="ECO:0000256" key="3">
    <source>
        <dbReference type="ARBA" id="ARBA00012438"/>
    </source>
</evidence>
<feature type="transmembrane region" description="Helical" evidence="10">
    <location>
        <begin position="387"/>
        <end position="408"/>
    </location>
</feature>
<dbReference type="InterPro" id="IPR036890">
    <property type="entry name" value="HATPase_C_sf"/>
</dbReference>
<feature type="transmembrane region" description="Helical" evidence="10">
    <location>
        <begin position="245"/>
        <end position="266"/>
    </location>
</feature>
<dbReference type="InterPro" id="IPR003661">
    <property type="entry name" value="HisK_dim/P_dom"/>
</dbReference>
<dbReference type="InterPro" id="IPR004358">
    <property type="entry name" value="Sig_transdc_His_kin-like_C"/>
</dbReference>
<dbReference type="Gene3D" id="3.30.565.10">
    <property type="entry name" value="Histidine kinase-like ATPase, C-terminal domain"/>
    <property type="match status" value="1"/>
</dbReference>
<comment type="subcellular location">
    <subcellularLocation>
        <location evidence="2">Membrane</location>
    </subcellularLocation>
</comment>
<keyword evidence="6" id="KW-0547">Nucleotide-binding</keyword>
<dbReference type="GO" id="GO:0007234">
    <property type="term" value="P:osmosensory signaling via phosphorelay pathway"/>
    <property type="evidence" value="ECO:0007669"/>
    <property type="project" value="TreeGrafter"/>
</dbReference>
<reference evidence="12" key="1">
    <citation type="journal article" date="2021" name="PeerJ">
        <title>Extensive microbial diversity within the chicken gut microbiome revealed by metagenomics and culture.</title>
        <authorList>
            <person name="Gilroy R."/>
            <person name="Ravi A."/>
            <person name="Getino M."/>
            <person name="Pursley I."/>
            <person name="Horton D.L."/>
            <person name="Alikhan N.F."/>
            <person name="Baker D."/>
            <person name="Gharbi K."/>
            <person name="Hall N."/>
            <person name="Watson M."/>
            <person name="Adriaenssens E.M."/>
            <person name="Foster-Nyarko E."/>
            <person name="Jarju S."/>
            <person name="Secka A."/>
            <person name="Antonio M."/>
            <person name="Oren A."/>
            <person name="Chaudhuri R.R."/>
            <person name="La Ragione R."/>
            <person name="Hildebrand F."/>
            <person name="Pallen M.J."/>
        </authorList>
    </citation>
    <scope>NUCLEOTIDE SEQUENCE</scope>
    <source>
        <strain evidence="12">ChiW7-2402</strain>
    </source>
</reference>
<dbReference type="GO" id="GO:0000155">
    <property type="term" value="F:phosphorelay sensor kinase activity"/>
    <property type="evidence" value="ECO:0007669"/>
    <property type="project" value="InterPro"/>
</dbReference>
<keyword evidence="10" id="KW-1133">Transmembrane helix</keyword>
<dbReference type="Proteomes" id="UP000824102">
    <property type="component" value="Unassembled WGS sequence"/>
</dbReference>
<keyword evidence="8" id="KW-0067">ATP-binding</keyword>
<feature type="domain" description="Histidine kinase" evidence="11">
    <location>
        <begin position="471"/>
        <end position="679"/>
    </location>
</feature>
<evidence type="ECO:0000256" key="2">
    <source>
        <dbReference type="ARBA" id="ARBA00004370"/>
    </source>
</evidence>
<feature type="transmembrane region" description="Helical" evidence="10">
    <location>
        <begin position="414"/>
        <end position="434"/>
    </location>
</feature>
<keyword evidence="10" id="KW-0812">Transmembrane</keyword>
<evidence type="ECO:0000256" key="6">
    <source>
        <dbReference type="ARBA" id="ARBA00022741"/>
    </source>
</evidence>
<dbReference type="CDD" id="cd00075">
    <property type="entry name" value="HATPase"/>
    <property type="match status" value="1"/>
</dbReference>
<dbReference type="AlphaFoldDB" id="A0A9D2G4M3"/>
<evidence type="ECO:0000256" key="9">
    <source>
        <dbReference type="ARBA" id="ARBA00023012"/>
    </source>
</evidence>
<evidence type="ECO:0000256" key="4">
    <source>
        <dbReference type="ARBA" id="ARBA00022553"/>
    </source>
</evidence>
<evidence type="ECO:0000256" key="10">
    <source>
        <dbReference type="SAM" id="Phobius"/>
    </source>
</evidence>
<dbReference type="InterPro" id="IPR003594">
    <property type="entry name" value="HATPase_dom"/>
</dbReference>
<dbReference type="SUPFAM" id="SSF47384">
    <property type="entry name" value="Homodimeric domain of signal transducing histidine kinase"/>
    <property type="match status" value="1"/>
</dbReference>
<keyword evidence="7 12" id="KW-0418">Kinase</keyword>
<protein>
    <recommendedName>
        <fullName evidence="3">histidine kinase</fullName>
        <ecNumber evidence="3">2.7.13.3</ecNumber>
    </recommendedName>
</protein>
<dbReference type="EC" id="2.7.13.3" evidence="3"/>
<dbReference type="CDD" id="cd00082">
    <property type="entry name" value="HisKA"/>
    <property type="match status" value="1"/>
</dbReference>
<evidence type="ECO:0000313" key="13">
    <source>
        <dbReference type="Proteomes" id="UP000824102"/>
    </source>
</evidence>
<sequence length="686" mass="75160">MTDQTRATLRAALTAAFLLLGGLALLVSVLFGVSQPADLPEARTEGTNGQPLAVCSIEDLPGLSTVRYVNYTPDEFLQPHSLAGGEVLDLTTSPVLSGRGTLQFVFLNLDPFDERFNEKSEALSPYLGGDSYWHFTLCLPPFSGAVNVYIRASYETSSGEIAGYDFVNYSEYVGKTEEHRTVSEPLLLDLTFYSQRHIMSPDLSIRATTVTIHFEAGEGEHAMFLSRPLVGTDEEVRSAVGRDRYLELALTLVAAITLAAFLFATLLKRTAAFLPQTVLVGAVFGIALLRFLLTGSCPFPRAALVLIRVLSALFPAAAAFSLRERIRKFPLFALFALLCLLPAVLIPLSPPFAAAASSAELILRAAMLCLPLALIVLAVLRGRSPKVFPAPCLALVLAVSELLPAAPLRFLSPGFWLSALTLAAIAALGSLFFWRIEAENRYLTADLQLEVDRRTHELRAMIDDRDKLLRYLSHDLKKPVTRIGQAALALEGTEPDPVRRSTLREIADKAEGIRAGLTDLQHYARENYAEEASCALDLAPLLREIRSSLSPDCEANGILLNVVPAAVTVYAKPKMLISVLHNLVFNAIEHAECSCIEITAERTPERTPKACRIRVIDDGKGIEAGEDVFRPYYSEHPARENMGLGLYLCRQFLRSMGGDLTYERASKRTVFTATLPRSPRHGPLPH</sequence>
<gene>
    <name evidence="12" type="ORF">H9964_02060</name>
</gene>
<dbReference type="EMBL" id="DXBB01000039">
    <property type="protein sequence ID" value="HIZ72347.1"/>
    <property type="molecule type" value="Genomic_DNA"/>
</dbReference>
<feature type="transmembrane region" description="Helical" evidence="10">
    <location>
        <begin position="273"/>
        <end position="293"/>
    </location>
</feature>
<evidence type="ECO:0000256" key="5">
    <source>
        <dbReference type="ARBA" id="ARBA00022679"/>
    </source>
</evidence>
<comment type="catalytic activity">
    <reaction evidence="1">
        <text>ATP + protein L-histidine = ADP + protein N-phospho-L-histidine.</text>
        <dbReference type="EC" id="2.7.13.3"/>
    </reaction>
</comment>
<dbReference type="SMART" id="SM00387">
    <property type="entry name" value="HATPase_c"/>
    <property type="match status" value="1"/>
</dbReference>
<feature type="transmembrane region" description="Helical" evidence="10">
    <location>
        <begin position="361"/>
        <end position="380"/>
    </location>
</feature>
<proteinExistence type="predicted"/>
<reference evidence="12" key="2">
    <citation type="submission" date="2021-04" db="EMBL/GenBank/DDBJ databases">
        <authorList>
            <person name="Gilroy R."/>
        </authorList>
    </citation>
    <scope>NUCLEOTIDE SEQUENCE</scope>
    <source>
        <strain evidence="12">ChiW7-2402</strain>
    </source>
</reference>
<dbReference type="InterPro" id="IPR036097">
    <property type="entry name" value="HisK_dim/P_sf"/>
</dbReference>
<keyword evidence="5" id="KW-0808">Transferase</keyword>
<evidence type="ECO:0000313" key="12">
    <source>
        <dbReference type="EMBL" id="HIZ72347.1"/>
    </source>
</evidence>
<dbReference type="PANTHER" id="PTHR42878">
    <property type="entry name" value="TWO-COMPONENT HISTIDINE KINASE"/>
    <property type="match status" value="1"/>
</dbReference>
<dbReference type="InterPro" id="IPR050351">
    <property type="entry name" value="BphY/WalK/GraS-like"/>
</dbReference>
<keyword evidence="4" id="KW-0597">Phosphoprotein</keyword>
<accession>A0A9D2G4M3</accession>
<organism evidence="12 13">
    <name type="scientific">Candidatus Gallimonas intestinavium</name>
    <dbReference type="NCBI Taxonomy" id="2838603"/>
    <lineage>
        <taxon>Bacteria</taxon>
        <taxon>Bacillati</taxon>
        <taxon>Bacillota</taxon>
        <taxon>Clostridia</taxon>
        <taxon>Candidatus Gallimonas</taxon>
    </lineage>
</organism>
<name>A0A9D2G4M3_9FIRM</name>
<dbReference type="PANTHER" id="PTHR42878:SF7">
    <property type="entry name" value="SENSOR HISTIDINE KINASE GLRK"/>
    <property type="match status" value="1"/>
</dbReference>
<evidence type="ECO:0000256" key="8">
    <source>
        <dbReference type="ARBA" id="ARBA00022840"/>
    </source>
</evidence>